<dbReference type="GO" id="GO:0071034">
    <property type="term" value="P:CUT catabolic process"/>
    <property type="evidence" value="ECO:0007669"/>
    <property type="project" value="TreeGrafter"/>
</dbReference>
<evidence type="ECO:0000256" key="10">
    <source>
        <dbReference type="SAM" id="MobiDB-lite"/>
    </source>
</evidence>
<keyword evidence="4" id="KW-0963">Cytoplasm</keyword>
<dbReference type="GO" id="GO:0003723">
    <property type="term" value="F:RNA binding"/>
    <property type="evidence" value="ECO:0007669"/>
    <property type="project" value="UniProtKB-KW"/>
</dbReference>
<dbReference type="InterPro" id="IPR026699">
    <property type="entry name" value="Exosome_RNA_bind1/RRP40/RRP4"/>
</dbReference>
<dbReference type="Pfam" id="PF15985">
    <property type="entry name" value="KH_6"/>
    <property type="match status" value="1"/>
</dbReference>
<dbReference type="OrthoDB" id="340500at2759"/>
<dbReference type="SUPFAM" id="SSF110324">
    <property type="entry name" value="Ribosomal L27 protein-like"/>
    <property type="match status" value="1"/>
</dbReference>
<dbReference type="InterPro" id="IPR004088">
    <property type="entry name" value="KH_dom_type_1"/>
</dbReference>
<dbReference type="GeneID" id="27687733"/>
<dbReference type="CDD" id="cd22526">
    <property type="entry name" value="KH-I_Rrp40"/>
    <property type="match status" value="1"/>
</dbReference>
<dbReference type="GO" id="GO:0000176">
    <property type="term" value="C:nuclear exosome (RNase complex)"/>
    <property type="evidence" value="ECO:0007669"/>
    <property type="project" value="TreeGrafter"/>
</dbReference>
<dbReference type="InterPro" id="IPR041054">
    <property type="entry name" value="Rrp40_N_euk"/>
</dbReference>
<evidence type="ECO:0000256" key="2">
    <source>
        <dbReference type="ARBA" id="ARBA00004604"/>
    </source>
</evidence>
<evidence type="ECO:0000256" key="1">
    <source>
        <dbReference type="ARBA" id="ARBA00004496"/>
    </source>
</evidence>
<dbReference type="CDD" id="cd05790">
    <property type="entry name" value="S1_Rrp40"/>
    <property type="match status" value="1"/>
</dbReference>
<dbReference type="VEuPathDB" id="FungiDB:SPPG_04275"/>
<dbReference type="RefSeq" id="XP_016609224.1">
    <property type="nucleotide sequence ID" value="XM_016752518.1"/>
</dbReference>
<dbReference type="SUPFAM" id="SSF50249">
    <property type="entry name" value="Nucleic acid-binding proteins"/>
    <property type="match status" value="1"/>
</dbReference>
<dbReference type="InterPro" id="IPR037319">
    <property type="entry name" value="Rrp40_S1"/>
</dbReference>
<dbReference type="eggNOG" id="KOG1004">
    <property type="taxonomic scope" value="Eukaryota"/>
</dbReference>
<comment type="subcellular location">
    <subcellularLocation>
        <location evidence="1">Cytoplasm</location>
    </subcellularLocation>
    <subcellularLocation>
        <location evidence="2">Nucleus</location>
        <location evidence="2">Nucleolus</location>
    </subcellularLocation>
</comment>
<keyword evidence="14" id="KW-1185">Reference proteome</keyword>
<dbReference type="STRING" id="645134.A0A0L0HJX6"/>
<feature type="domain" description="K Homology" evidence="11">
    <location>
        <begin position="174"/>
        <end position="221"/>
    </location>
</feature>
<dbReference type="InParanoid" id="A0A0L0HJX6"/>
<evidence type="ECO:0000256" key="6">
    <source>
        <dbReference type="ARBA" id="ARBA00022835"/>
    </source>
</evidence>
<dbReference type="GO" id="GO:0071035">
    <property type="term" value="P:nuclear polyadenylation-dependent rRNA catabolic process"/>
    <property type="evidence" value="ECO:0007669"/>
    <property type="project" value="TreeGrafter"/>
</dbReference>
<dbReference type="GO" id="GO:0005730">
    <property type="term" value="C:nucleolus"/>
    <property type="evidence" value="ECO:0007669"/>
    <property type="project" value="UniProtKB-SubCell"/>
</dbReference>
<dbReference type="GO" id="GO:0000177">
    <property type="term" value="C:cytoplasmic exosome (RNase complex)"/>
    <property type="evidence" value="ECO:0007669"/>
    <property type="project" value="TreeGrafter"/>
</dbReference>
<evidence type="ECO:0000259" key="12">
    <source>
        <dbReference type="Pfam" id="PF18311"/>
    </source>
</evidence>
<dbReference type="GO" id="GO:0034475">
    <property type="term" value="P:U4 snRNA 3'-end processing"/>
    <property type="evidence" value="ECO:0007669"/>
    <property type="project" value="TreeGrafter"/>
</dbReference>
<dbReference type="Pfam" id="PF21262">
    <property type="entry name" value="RRP40_S1"/>
    <property type="match status" value="1"/>
</dbReference>
<dbReference type="GO" id="GO:0071038">
    <property type="term" value="P:TRAMP-dependent tRNA surveillance pathway"/>
    <property type="evidence" value="ECO:0007669"/>
    <property type="project" value="TreeGrafter"/>
</dbReference>
<gene>
    <name evidence="13" type="ORF">SPPG_04275</name>
</gene>
<evidence type="ECO:0000313" key="14">
    <source>
        <dbReference type="Proteomes" id="UP000053201"/>
    </source>
</evidence>
<keyword evidence="5" id="KW-0698">rRNA processing</keyword>
<dbReference type="GO" id="GO:0000467">
    <property type="term" value="P:exonucleolytic trimming to generate mature 3'-end of 5.8S rRNA from tricistronic rRNA transcript (SSU-rRNA, 5.8S rRNA, LSU-rRNA)"/>
    <property type="evidence" value="ECO:0007669"/>
    <property type="project" value="TreeGrafter"/>
</dbReference>
<keyword evidence="7" id="KW-0694">RNA-binding</keyword>
<keyword evidence="8" id="KW-0539">Nucleus</keyword>
<sequence length="260" mass="28054">MAKKGKKALEVRDLPPGEEAASSTTKTLVIPGDHIPIKIENSTGPARVRVGPGLHQEQGELVAVKAGILQQGSQNRWWVEGTQKRYVPALGESVLGIIASKHGEFYRVDIGAAHPASLPVLAFEGATKRNRPNLEVGSLIYARVSLANKDMEPELDCIDPATGKAGGFGELKDGFMVRCSLGMARRLLDPRSPILLRLAEAFKFETAVGMNGRVWVNAETTPHIITVARAIQVADGAAAGDVMRRVEQVLRTLDDFMDNS</sequence>
<dbReference type="FunFam" id="2.40.50.140:FF:000112">
    <property type="entry name" value="Exosome complex component RRP40"/>
    <property type="match status" value="1"/>
</dbReference>
<evidence type="ECO:0000256" key="9">
    <source>
        <dbReference type="ARBA" id="ARBA00030615"/>
    </source>
</evidence>
<evidence type="ECO:0000256" key="8">
    <source>
        <dbReference type="ARBA" id="ARBA00023242"/>
    </source>
</evidence>
<dbReference type="AlphaFoldDB" id="A0A0L0HJX6"/>
<evidence type="ECO:0000256" key="5">
    <source>
        <dbReference type="ARBA" id="ARBA00022552"/>
    </source>
</evidence>
<dbReference type="OMA" id="SYMAFPN"/>
<keyword evidence="6" id="KW-0271">Exosome</keyword>
<dbReference type="PANTHER" id="PTHR21321:SF1">
    <property type="entry name" value="EXOSOME COMPLEX COMPONENT RRP40"/>
    <property type="match status" value="1"/>
</dbReference>
<dbReference type="GO" id="GO:0010468">
    <property type="term" value="P:regulation of gene expression"/>
    <property type="evidence" value="ECO:0007669"/>
    <property type="project" value="UniProtKB-ARBA"/>
</dbReference>
<dbReference type="FunCoup" id="A0A0L0HJX6">
    <property type="interactions" value="403"/>
</dbReference>
<organism evidence="13 14">
    <name type="scientific">Spizellomyces punctatus (strain DAOM BR117)</name>
    <dbReference type="NCBI Taxonomy" id="645134"/>
    <lineage>
        <taxon>Eukaryota</taxon>
        <taxon>Fungi</taxon>
        <taxon>Fungi incertae sedis</taxon>
        <taxon>Chytridiomycota</taxon>
        <taxon>Chytridiomycota incertae sedis</taxon>
        <taxon>Chytridiomycetes</taxon>
        <taxon>Spizellomycetales</taxon>
        <taxon>Spizellomycetaceae</taxon>
        <taxon>Spizellomyces</taxon>
    </lineage>
</organism>
<reference evidence="13 14" key="1">
    <citation type="submission" date="2009-08" db="EMBL/GenBank/DDBJ databases">
        <title>The Genome Sequence of Spizellomyces punctatus strain DAOM BR117.</title>
        <authorList>
            <consortium name="The Broad Institute Genome Sequencing Platform"/>
            <person name="Russ C."/>
            <person name="Cuomo C."/>
            <person name="Shea T."/>
            <person name="Young S.K."/>
            <person name="Zeng Q."/>
            <person name="Koehrsen M."/>
            <person name="Haas B."/>
            <person name="Borodovsky M."/>
            <person name="Guigo R."/>
            <person name="Alvarado L."/>
            <person name="Berlin A."/>
            <person name="Bochicchio J."/>
            <person name="Borenstein D."/>
            <person name="Chapman S."/>
            <person name="Chen Z."/>
            <person name="Engels R."/>
            <person name="Freedman E."/>
            <person name="Gellesch M."/>
            <person name="Goldberg J."/>
            <person name="Griggs A."/>
            <person name="Gujja S."/>
            <person name="Heiman D."/>
            <person name="Hepburn T."/>
            <person name="Howarth C."/>
            <person name="Jen D."/>
            <person name="Larson L."/>
            <person name="Lewis B."/>
            <person name="Mehta T."/>
            <person name="Park D."/>
            <person name="Pearson M."/>
            <person name="Roberts A."/>
            <person name="Saif S."/>
            <person name="Shenoy N."/>
            <person name="Sisk P."/>
            <person name="Stolte C."/>
            <person name="Sykes S."/>
            <person name="Thomson T."/>
            <person name="Walk T."/>
            <person name="White J."/>
            <person name="Yandava C."/>
            <person name="Burger G."/>
            <person name="Gray M.W."/>
            <person name="Holland P.W.H."/>
            <person name="King N."/>
            <person name="Lang F.B.F."/>
            <person name="Roger A.J."/>
            <person name="Ruiz-Trillo I."/>
            <person name="Lander E."/>
            <person name="Nusbaum C."/>
        </authorList>
    </citation>
    <scope>NUCLEOTIDE SEQUENCE [LARGE SCALE GENOMIC DNA]</scope>
    <source>
        <strain evidence="13 14">DAOM BR117</strain>
    </source>
</reference>
<evidence type="ECO:0000256" key="3">
    <source>
        <dbReference type="ARBA" id="ARBA00007841"/>
    </source>
</evidence>
<comment type="similarity">
    <text evidence="3">Belongs to the RRP40 family.</text>
</comment>
<dbReference type="InterPro" id="IPR049469">
    <property type="entry name" value="RRP40_KH-I"/>
</dbReference>
<dbReference type="InterPro" id="IPR036612">
    <property type="entry name" value="KH_dom_type_1_sf"/>
</dbReference>
<evidence type="ECO:0000256" key="4">
    <source>
        <dbReference type="ARBA" id="ARBA00022490"/>
    </source>
</evidence>
<dbReference type="EMBL" id="KQ257455">
    <property type="protein sequence ID" value="KND01185.1"/>
    <property type="molecule type" value="Genomic_DNA"/>
</dbReference>
<dbReference type="InterPro" id="IPR012340">
    <property type="entry name" value="NA-bd_OB-fold"/>
</dbReference>
<dbReference type="SUPFAM" id="SSF54791">
    <property type="entry name" value="Eukaryotic type KH-domain (KH-domain type I)"/>
    <property type="match status" value="1"/>
</dbReference>
<protein>
    <recommendedName>
        <fullName evidence="9">Ribosomal RNA-processing protein 40</fullName>
    </recommendedName>
</protein>
<feature type="domain" description="Exosome complex exonuclease Rrp40 N-terminal" evidence="12">
    <location>
        <begin position="48"/>
        <end position="85"/>
    </location>
</feature>
<dbReference type="Pfam" id="PF18311">
    <property type="entry name" value="Rrp40_N"/>
    <property type="match status" value="1"/>
</dbReference>
<dbReference type="Gene3D" id="2.40.50.100">
    <property type="match status" value="1"/>
</dbReference>
<dbReference type="PANTHER" id="PTHR21321">
    <property type="entry name" value="PNAS-3 RELATED"/>
    <property type="match status" value="1"/>
</dbReference>
<evidence type="ECO:0000256" key="7">
    <source>
        <dbReference type="ARBA" id="ARBA00022884"/>
    </source>
</evidence>
<dbReference type="Proteomes" id="UP000053201">
    <property type="component" value="Unassembled WGS sequence"/>
</dbReference>
<name>A0A0L0HJX6_SPIPD</name>
<evidence type="ECO:0000259" key="11">
    <source>
        <dbReference type="Pfam" id="PF15985"/>
    </source>
</evidence>
<dbReference type="Gene3D" id="2.40.50.140">
    <property type="entry name" value="Nucleic acid-binding proteins"/>
    <property type="match status" value="1"/>
</dbReference>
<accession>A0A0L0HJX6</accession>
<dbReference type="GO" id="GO:0071051">
    <property type="term" value="P:poly(A)-dependent snoRNA 3'-end processing"/>
    <property type="evidence" value="ECO:0007669"/>
    <property type="project" value="TreeGrafter"/>
</dbReference>
<evidence type="ECO:0000313" key="13">
    <source>
        <dbReference type="EMBL" id="KND01185.1"/>
    </source>
</evidence>
<dbReference type="FunFam" id="3.30.1370.10:FF:000038">
    <property type="entry name" value="exosome complex component RRP40"/>
    <property type="match status" value="1"/>
</dbReference>
<feature type="region of interest" description="Disordered" evidence="10">
    <location>
        <begin position="1"/>
        <end position="24"/>
    </location>
</feature>
<proteinExistence type="inferred from homology"/>
<dbReference type="Gene3D" id="3.30.1370.10">
    <property type="entry name" value="K Homology domain, type 1"/>
    <property type="match status" value="1"/>
</dbReference>